<name>D6SLV5_9BACT</name>
<comment type="similarity">
    <text evidence="3">Belongs to the HAD-like hydrolase superfamily. CbbY/CbbZ/Gph/YieH family.</text>
</comment>
<keyword evidence="6" id="KW-1185">Reference proteome</keyword>
<dbReference type="InterPro" id="IPR006439">
    <property type="entry name" value="HAD-SF_hydro_IA"/>
</dbReference>
<dbReference type="SFLD" id="SFLDS00003">
    <property type="entry name" value="Haloacid_Dehalogenase"/>
    <property type="match status" value="1"/>
</dbReference>
<evidence type="ECO:0000256" key="3">
    <source>
        <dbReference type="ARBA" id="ARBA00006171"/>
    </source>
</evidence>
<dbReference type="PANTHER" id="PTHR43434">
    <property type="entry name" value="PHOSPHOGLYCOLATE PHOSPHATASE"/>
    <property type="match status" value="1"/>
</dbReference>
<dbReference type="InterPro" id="IPR050155">
    <property type="entry name" value="HAD-like_hydrolase_sf"/>
</dbReference>
<dbReference type="NCBIfam" id="TIGR01549">
    <property type="entry name" value="HAD-SF-IA-v1"/>
    <property type="match status" value="1"/>
</dbReference>
<dbReference type="InterPro" id="IPR036412">
    <property type="entry name" value="HAD-like_sf"/>
</dbReference>
<dbReference type="InterPro" id="IPR023214">
    <property type="entry name" value="HAD_sf"/>
</dbReference>
<dbReference type="GO" id="GO:0008967">
    <property type="term" value="F:phosphoglycolate phosphatase activity"/>
    <property type="evidence" value="ECO:0007669"/>
    <property type="project" value="UniProtKB-EC"/>
</dbReference>
<reference evidence="5" key="1">
    <citation type="submission" date="2010-05" db="EMBL/GenBank/DDBJ databases">
        <title>The draft genome of Desulfonatronospira thiodismutans ASO3-1.</title>
        <authorList>
            <consortium name="US DOE Joint Genome Institute (JGI-PGF)"/>
            <person name="Lucas S."/>
            <person name="Copeland A."/>
            <person name="Lapidus A."/>
            <person name="Cheng J.-F."/>
            <person name="Bruce D."/>
            <person name="Goodwin L."/>
            <person name="Pitluck S."/>
            <person name="Chertkov O."/>
            <person name="Brettin T."/>
            <person name="Detter J.C."/>
            <person name="Han C."/>
            <person name="Land M.L."/>
            <person name="Hauser L."/>
            <person name="Kyrpides N."/>
            <person name="Mikhailova N."/>
            <person name="Muyzer G."/>
            <person name="Woyke T."/>
        </authorList>
    </citation>
    <scope>NUCLEOTIDE SEQUENCE [LARGE SCALE GENOMIC DNA]</scope>
    <source>
        <strain evidence="5">ASO3-1</strain>
    </source>
</reference>
<dbReference type="OrthoDB" id="9793014at2"/>
<comment type="catalytic activity">
    <reaction evidence="1">
        <text>2-phosphoglycolate + H2O = glycolate + phosphate</text>
        <dbReference type="Rhea" id="RHEA:14369"/>
        <dbReference type="ChEBI" id="CHEBI:15377"/>
        <dbReference type="ChEBI" id="CHEBI:29805"/>
        <dbReference type="ChEBI" id="CHEBI:43474"/>
        <dbReference type="ChEBI" id="CHEBI:58033"/>
        <dbReference type="EC" id="3.1.3.18"/>
    </reaction>
</comment>
<dbReference type="PANTHER" id="PTHR43434:SF1">
    <property type="entry name" value="PHOSPHOGLYCOLATE PHOSPHATASE"/>
    <property type="match status" value="1"/>
</dbReference>
<dbReference type="EC" id="3.1.3.18" evidence="4"/>
<sequence>MIICNPLSSMSLKGLEGIIFDCDGVLFDSRDVNIHFYNRIREYFGLGPLSDNEEEFVHMHSVMDSLRYILPPECLDRLDEVRRQINYNELLPYMRMEEGVPDLLDLLRCKGLRIAINTNRTTTMNLLLQMHGLADFFWPVMTAGQVNRPKPHPESMYRILEMWSTSPGKVAFIGDSVVDQSAAGSAGVPFWAYKNQHLNADMLIPDFWTLREFIAGRL</sequence>
<dbReference type="InterPro" id="IPR041492">
    <property type="entry name" value="HAD_2"/>
</dbReference>
<dbReference type="Pfam" id="PF13419">
    <property type="entry name" value="HAD_2"/>
    <property type="match status" value="1"/>
</dbReference>
<gene>
    <name evidence="5" type="ORF">Dthio_PD3095</name>
</gene>
<evidence type="ECO:0000313" key="5">
    <source>
        <dbReference type="EMBL" id="EFI35666.1"/>
    </source>
</evidence>
<dbReference type="Proteomes" id="UP000005496">
    <property type="component" value="Unassembled WGS sequence"/>
</dbReference>
<dbReference type="InterPro" id="IPR023198">
    <property type="entry name" value="PGP-like_dom2"/>
</dbReference>
<proteinExistence type="inferred from homology"/>
<dbReference type="GO" id="GO:0006281">
    <property type="term" value="P:DNA repair"/>
    <property type="evidence" value="ECO:0007669"/>
    <property type="project" value="TreeGrafter"/>
</dbReference>
<dbReference type="GO" id="GO:0005829">
    <property type="term" value="C:cytosol"/>
    <property type="evidence" value="ECO:0007669"/>
    <property type="project" value="TreeGrafter"/>
</dbReference>
<evidence type="ECO:0000256" key="4">
    <source>
        <dbReference type="ARBA" id="ARBA00013078"/>
    </source>
</evidence>
<comment type="caution">
    <text evidence="5">The sequence shown here is derived from an EMBL/GenBank/DDBJ whole genome shotgun (WGS) entry which is preliminary data.</text>
</comment>
<evidence type="ECO:0000256" key="1">
    <source>
        <dbReference type="ARBA" id="ARBA00000830"/>
    </source>
</evidence>
<accession>D6SLV5</accession>
<dbReference type="Gene3D" id="1.10.150.240">
    <property type="entry name" value="Putative phosphatase, domain 2"/>
    <property type="match status" value="1"/>
</dbReference>
<keyword evidence="5" id="KW-0378">Hydrolase</keyword>
<evidence type="ECO:0000313" key="6">
    <source>
        <dbReference type="Proteomes" id="UP000005496"/>
    </source>
</evidence>
<evidence type="ECO:0000256" key="2">
    <source>
        <dbReference type="ARBA" id="ARBA00004818"/>
    </source>
</evidence>
<dbReference type="AlphaFoldDB" id="D6SLV5"/>
<comment type="pathway">
    <text evidence="2">Organic acid metabolism; glycolate biosynthesis; glycolate from 2-phosphoglycolate: step 1/1.</text>
</comment>
<organism evidence="5 6">
    <name type="scientific">Desulfonatronospira thiodismutans ASO3-1</name>
    <dbReference type="NCBI Taxonomy" id="555779"/>
    <lineage>
        <taxon>Bacteria</taxon>
        <taxon>Pseudomonadati</taxon>
        <taxon>Thermodesulfobacteriota</taxon>
        <taxon>Desulfovibrionia</taxon>
        <taxon>Desulfovibrionales</taxon>
        <taxon>Desulfonatronovibrionaceae</taxon>
        <taxon>Desulfonatronospira</taxon>
    </lineage>
</organism>
<dbReference type="RefSeq" id="WP_008868795.1">
    <property type="nucleotide sequence ID" value="NZ_ACJN02000001.1"/>
</dbReference>
<dbReference type="SFLD" id="SFLDG01129">
    <property type="entry name" value="C1.5:_HAD__Beta-PGM__Phosphata"/>
    <property type="match status" value="1"/>
</dbReference>
<dbReference type="Gene3D" id="3.40.50.1000">
    <property type="entry name" value="HAD superfamily/HAD-like"/>
    <property type="match status" value="1"/>
</dbReference>
<dbReference type="EMBL" id="ACJN02000001">
    <property type="protein sequence ID" value="EFI35666.1"/>
    <property type="molecule type" value="Genomic_DNA"/>
</dbReference>
<dbReference type="PRINTS" id="PR00413">
    <property type="entry name" value="HADHALOGNASE"/>
</dbReference>
<dbReference type="SUPFAM" id="SSF56784">
    <property type="entry name" value="HAD-like"/>
    <property type="match status" value="1"/>
</dbReference>
<dbReference type="eggNOG" id="COG0546">
    <property type="taxonomic scope" value="Bacteria"/>
</dbReference>
<protein>
    <recommendedName>
        <fullName evidence="4">phosphoglycolate phosphatase</fullName>
        <ecNumber evidence="4">3.1.3.18</ecNumber>
    </recommendedName>
</protein>